<feature type="compositionally biased region" description="Gly residues" evidence="1">
    <location>
        <begin position="11"/>
        <end position="46"/>
    </location>
</feature>
<accession>A0AAE1UQH3</accession>
<protein>
    <submittedName>
        <fullName evidence="2">Uncharacterized protein</fullName>
    </submittedName>
</protein>
<feature type="compositionally biased region" description="Basic and acidic residues" evidence="1">
    <location>
        <begin position="47"/>
        <end position="59"/>
    </location>
</feature>
<feature type="compositionally biased region" description="Polar residues" evidence="1">
    <location>
        <begin position="114"/>
        <end position="123"/>
    </location>
</feature>
<reference evidence="2" key="1">
    <citation type="submission" date="2023-11" db="EMBL/GenBank/DDBJ databases">
        <title>Genome assemblies of two species of porcelain crab, Petrolisthes cinctipes and Petrolisthes manimaculis (Anomura: Porcellanidae).</title>
        <authorList>
            <person name="Angst P."/>
        </authorList>
    </citation>
    <scope>NUCLEOTIDE SEQUENCE</scope>
    <source>
        <strain evidence="2">PB745_02</strain>
        <tissue evidence="2">Gill</tissue>
    </source>
</reference>
<evidence type="ECO:0000256" key="1">
    <source>
        <dbReference type="SAM" id="MobiDB-lite"/>
    </source>
</evidence>
<dbReference type="AlphaFoldDB" id="A0AAE1UQH3"/>
<dbReference type="Proteomes" id="UP001292094">
    <property type="component" value="Unassembled WGS sequence"/>
</dbReference>
<organism evidence="2 3">
    <name type="scientific">Petrolisthes manimaculis</name>
    <dbReference type="NCBI Taxonomy" id="1843537"/>
    <lineage>
        <taxon>Eukaryota</taxon>
        <taxon>Metazoa</taxon>
        <taxon>Ecdysozoa</taxon>
        <taxon>Arthropoda</taxon>
        <taxon>Crustacea</taxon>
        <taxon>Multicrustacea</taxon>
        <taxon>Malacostraca</taxon>
        <taxon>Eumalacostraca</taxon>
        <taxon>Eucarida</taxon>
        <taxon>Decapoda</taxon>
        <taxon>Pleocyemata</taxon>
        <taxon>Anomura</taxon>
        <taxon>Galatheoidea</taxon>
        <taxon>Porcellanidae</taxon>
        <taxon>Petrolisthes</taxon>
    </lineage>
</organism>
<name>A0AAE1UQH3_9EUCA</name>
<dbReference type="EMBL" id="JAWZYT010000174">
    <property type="protein sequence ID" value="KAK4327095.1"/>
    <property type="molecule type" value="Genomic_DNA"/>
</dbReference>
<evidence type="ECO:0000313" key="3">
    <source>
        <dbReference type="Proteomes" id="UP001292094"/>
    </source>
</evidence>
<feature type="compositionally biased region" description="Polar residues" evidence="1">
    <location>
        <begin position="61"/>
        <end position="75"/>
    </location>
</feature>
<comment type="caution">
    <text evidence="2">The sequence shown here is derived from an EMBL/GenBank/DDBJ whole genome shotgun (WGS) entry which is preliminary data.</text>
</comment>
<sequence length="257" mass="26506">MGWLGKEEGGSGEGGEGGSGEGGEGGSGEGGEGGSGEGGEGGSGEGGEGRSGEGGERRSATILSPQPTNPNTHLVTNPPSSYPPFPQPTTQSPTHTPATILSLSQPPSHPPTLQLPSFPSANRPTHPIQPAGISGCHNMEFIVAASASVTAIKIHPGPPRNPHYFFLCFFASSGRRFIARGFVLGKSPTTSVEETKPGEKKSKVQQRPEMRRYVVGRDTKRKEGSEGANGDLPSLSRSAASLGLPSRGRHPEPPKSS</sequence>
<keyword evidence="3" id="KW-1185">Reference proteome</keyword>
<proteinExistence type="predicted"/>
<feature type="region of interest" description="Disordered" evidence="1">
    <location>
        <begin position="188"/>
        <end position="257"/>
    </location>
</feature>
<feature type="compositionally biased region" description="Basic and acidic residues" evidence="1">
    <location>
        <begin position="193"/>
        <end position="225"/>
    </location>
</feature>
<gene>
    <name evidence="2" type="ORF">Pmani_002421</name>
</gene>
<evidence type="ECO:0000313" key="2">
    <source>
        <dbReference type="EMBL" id="KAK4327095.1"/>
    </source>
</evidence>
<feature type="compositionally biased region" description="Low complexity" evidence="1">
    <location>
        <begin position="88"/>
        <end position="99"/>
    </location>
</feature>
<feature type="region of interest" description="Disordered" evidence="1">
    <location>
        <begin position="1"/>
        <end position="132"/>
    </location>
</feature>